<feature type="domain" description="Bacterial repeat" evidence="3">
    <location>
        <begin position="440"/>
        <end position="508"/>
    </location>
</feature>
<feature type="chain" id="PRO_5046546216" evidence="2">
    <location>
        <begin position="29"/>
        <end position="510"/>
    </location>
</feature>
<gene>
    <name evidence="4" type="ORF">M1E25_07250</name>
</gene>
<dbReference type="EMBL" id="JAMQGM010000016">
    <property type="protein sequence ID" value="MCM2577147.1"/>
    <property type="molecule type" value="Genomic_DNA"/>
</dbReference>
<reference evidence="4" key="1">
    <citation type="journal article" date="2023" name="Int. J. Syst. Evol. Microbiol.">
        <title>Streptomyces meridianus sp. nov. isolated from brackish water of the Tagus estuary in Alcochete, Portugal.</title>
        <authorList>
            <person name="Santos J.D.N."/>
            <person name="Klimek D."/>
            <person name="Calusinska M."/>
            <person name="Lobo Da Cunha A."/>
            <person name="Catita J."/>
            <person name="Goncalves H."/>
            <person name="Gonzalez I."/>
            <person name="Reyes F."/>
            <person name="Lage O.M."/>
        </authorList>
    </citation>
    <scope>NUCLEOTIDE SEQUENCE</scope>
    <source>
        <strain evidence="4">MTZ3.1</strain>
    </source>
</reference>
<dbReference type="SUPFAM" id="SSF55486">
    <property type="entry name" value="Metalloproteases ('zincins'), catalytic domain"/>
    <property type="match status" value="1"/>
</dbReference>
<dbReference type="Pfam" id="PF13688">
    <property type="entry name" value="Reprolysin_5"/>
    <property type="match status" value="1"/>
</dbReference>
<dbReference type="InterPro" id="IPR024079">
    <property type="entry name" value="MetalloPept_cat_dom_sf"/>
</dbReference>
<feature type="region of interest" description="Disordered" evidence="1">
    <location>
        <begin position="154"/>
        <end position="185"/>
    </location>
</feature>
<evidence type="ECO:0000259" key="3">
    <source>
        <dbReference type="Pfam" id="PF18998"/>
    </source>
</evidence>
<evidence type="ECO:0000313" key="5">
    <source>
        <dbReference type="Proteomes" id="UP001167160"/>
    </source>
</evidence>
<dbReference type="RefSeq" id="WP_251411466.1">
    <property type="nucleotide sequence ID" value="NZ_JAMQGM010000016.1"/>
</dbReference>
<name>A0ABT0X3M4_9ACTN</name>
<proteinExistence type="predicted"/>
<keyword evidence="5" id="KW-1185">Reference proteome</keyword>
<organism evidence="4 5">
    <name type="scientific">Streptomyces meridianus</name>
    <dbReference type="NCBI Taxonomy" id="2938945"/>
    <lineage>
        <taxon>Bacteria</taxon>
        <taxon>Bacillati</taxon>
        <taxon>Actinomycetota</taxon>
        <taxon>Actinomycetes</taxon>
        <taxon>Kitasatosporales</taxon>
        <taxon>Streptomycetaceae</taxon>
        <taxon>Streptomyces</taxon>
    </lineage>
</organism>
<accession>A0ABT0X3M4</accession>
<evidence type="ECO:0000256" key="2">
    <source>
        <dbReference type="SAM" id="SignalP"/>
    </source>
</evidence>
<dbReference type="Gene3D" id="3.40.390.10">
    <property type="entry name" value="Collagenase (Catalytic Domain)"/>
    <property type="match status" value="1"/>
</dbReference>
<protein>
    <submittedName>
        <fullName evidence="4">M12 family metallo-peptidase</fullName>
    </submittedName>
</protein>
<keyword evidence="2" id="KW-0732">Signal</keyword>
<dbReference type="InterPro" id="IPR044060">
    <property type="entry name" value="Bacterial_rp_domain"/>
</dbReference>
<comment type="caution">
    <text evidence="4">The sequence shown here is derived from an EMBL/GenBank/DDBJ whole genome shotgun (WGS) entry which is preliminary data.</text>
</comment>
<feature type="signal peptide" evidence="2">
    <location>
        <begin position="1"/>
        <end position="28"/>
    </location>
</feature>
<sequence>MRRSLLAAGTAATALATLSLGLAMPAAATGSHGGKGEPWVVREGVMRADAKDYRSLCKEKDGKAAVRTFPLFDGKKIKVVQDVLRRDENGTVYWSGHDPKHPGTSIAASVLGACGRGPVTLSGVAQMGFRQYQYDPLSKRPGWYSLQEIDSLKLPPNGQGIDTLTEKKKHPKPPKPPKDSKRALQVATPENPAGIDIVVAYTPATVTELGSVAAVQSRIEYGVNQLNRAFASSNVPASVHVVNTYQTEPTGIPRESAGSLLDMIKDPANQTLGAEAATARQTYSADLVALLASIPAEDSSGKADLPTPATATTDSQAFSVTSIYSVTGWENLAHEIGHNFGLWHDRQTVVNNGGTPPPNTIHYGWITPNLQNHTIMAYDTPCRPQNCKVVNQYSNTENTFDGQPLGDEDNNNAAVARESTEIVAGYRASQVTNRTSLTYSADPAGGGTVRPSLFGPYDPNTQVTLTATSSEGFQFDGWTVDGVLQEGTTPQYQITMDTNHTVVARFSATG</sequence>
<evidence type="ECO:0000313" key="4">
    <source>
        <dbReference type="EMBL" id="MCM2577147.1"/>
    </source>
</evidence>
<evidence type="ECO:0000256" key="1">
    <source>
        <dbReference type="SAM" id="MobiDB-lite"/>
    </source>
</evidence>
<dbReference type="Proteomes" id="UP001167160">
    <property type="component" value="Unassembled WGS sequence"/>
</dbReference>
<dbReference type="Pfam" id="PF18998">
    <property type="entry name" value="Flg_new_2"/>
    <property type="match status" value="1"/>
</dbReference>